<sequence>MGRVRGFFEYKIVPEQRESYLEWAAEFKRKMNEAGIADIEVLESNQRTNQFIETFTVESIDRFEAVRESLNVQPDYQELQSRLDKMLQGGRESMKIWFFSEI</sequence>
<evidence type="ECO:0000313" key="1">
    <source>
        <dbReference type="EMBL" id="MFC4769256.1"/>
    </source>
</evidence>
<organism evidence="1 2">
    <name type="scientific">Effusibacillus consociatus</name>
    <dbReference type="NCBI Taxonomy" id="1117041"/>
    <lineage>
        <taxon>Bacteria</taxon>
        <taxon>Bacillati</taxon>
        <taxon>Bacillota</taxon>
        <taxon>Bacilli</taxon>
        <taxon>Bacillales</taxon>
        <taxon>Alicyclobacillaceae</taxon>
        <taxon>Effusibacillus</taxon>
    </lineage>
</organism>
<reference evidence="2" key="1">
    <citation type="journal article" date="2019" name="Int. J. Syst. Evol. Microbiol.">
        <title>The Global Catalogue of Microorganisms (GCM) 10K type strain sequencing project: providing services to taxonomists for standard genome sequencing and annotation.</title>
        <authorList>
            <consortium name="The Broad Institute Genomics Platform"/>
            <consortium name="The Broad Institute Genome Sequencing Center for Infectious Disease"/>
            <person name="Wu L."/>
            <person name="Ma J."/>
        </authorList>
    </citation>
    <scope>NUCLEOTIDE SEQUENCE [LARGE SCALE GENOMIC DNA]</scope>
    <source>
        <strain evidence="2">WYCCWR 12678</strain>
    </source>
</reference>
<protein>
    <recommendedName>
        <fullName evidence="3">NIPSNAP domain-containing protein</fullName>
    </recommendedName>
</protein>
<gene>
    <name evidence="1" type="ORF">ACFO8Q_18155</name>
</gene>
<dbReference type="EMBL" id="JBHSHC010000120">
    <property type="protein sequence ID" value="MFC4769256.1"/>
    <property type="molecule type" value="Genomic_DNA"/>
</dbReference>
<dbReference type="Proteomes" id="UP001596002">
    <property type="component" value="Unassembled WGS sequence"/>
</dbReference>
<accession>A0ABV9Q433</accession>
<dbReference type="RefSeq" id="WP_380027566.1">
    <property type="nucleotide sequence ID" value="NZ_JBHSHC010000120.1"/>
</dbReference>
<evidence type="ECO:0000313" key="2">
    <source>
        <dbReference type="Proteomes" id="UP001596002"/>
    </source>
</evidence>
<proteinExistence type="predicted"/>
<comment type="caution">
    <text evidence="1">The sequence shown here is derived from an EMBL/GenBank/DDBJ whole genome shotgun (WGS) entry which is preliminary data.</text>
</comment>
<evidence type="ECO:0008006" key="3">
    <source>
        <dbReference type="Google" id="ProtNLM"/>
    </source>
</evidence>
<keyword evidence="2" id="KW-1185">Reference proteome</keyword>
<name>A0ABV9Q433_9BACL</name>